<evidence type="ECO:0000313" key="2">
    <source>
        <dbReference type="Proteomes" id="UP000194546"/>
    </source>
</evidence>
<name>A0A242M6X6_CABSO</name>
<reference evidence="1 2" key="1">
    <citation type="submission" date="2017-03" db="EMBL/GenBank/DDBJ databases">
        <title>Genome analysis of strain PAMC 26510.</title>
        <authorList>
            <person name="Oh H.-M."/>
            <person name="Yang J.-A."/>
        </authorList>
    </citation>
    <scope>NUCLEOTIDE SEQUENCE [LARGE SCALE GENOMIC DNA]</scope>
    <source>
        <strain evidence="1 2">PAMC 26510</strain>
    </source>
</reference>
<accession>A0A242M6X6</accession>
<dbReference type="AlphaFoldDB" id="A0A242M6X6"/>
<evidence type="ECO:0000313" key="1">
    <source>
        <dbReference type="EMBL" id="OTP66946.1"/>
    </source>
</evidence>
<dbReference type="EMBL" id="NBTY01000199">
    <property type="protein sequence ID" value="OTP66946.1"/>
    <property type="molecule type" value="Genomic_DNA"/>
</dbReference>
<organism evidence="1 2">
    <name type="scientific">Caballeronia sordidicola</name>
    <name type="common">Burkholderia sordidicola</name>
    <dbReference type="NCBI Taxonomy" id="196367"/>
    <lineage>
        <taxon>Bacteria</taxon>
        <taxon>Pseudomonadati</taxon>
        <taxon>Pseudomonadota</taxon>
        <taxon>Betaproteobacteria</taxon>
        <taxon>Burkholderiales</taxon>
        <taxon>Burkholderiaceae</taxon>
        <taxon>Caballeronia</taxon>
    </lineage>
</organism>
<proteinExistence type="predicted"/>
<gene>
    <name evidence="1" type="ORF">PAMC26510_34460</name>
</gene>
<protein>
    <submittedName>
        <fullName evidence="1">Uncharacterized protein</fullName>
    </submittedName>
</protein>
<dbReference type="Proteomes" id="UP000194546">
    <property type="component" value="Unassembled WGS sequence"/>
</dbReference>
<comment type="caution">
    <text evidence="1">The sequence shown here is derived from an EMBL/GenBank/DDBJ whole genome shotgun (WGS) entry which is preliminary data.</text>
</comment>
<sequence>MRSFLSNRSWRFCPQSGFVPQEALFAPLAEEFLGRPESVKAWLVF</sequence>